<dbReference type="InterPro" id="IPR038157">
    <property type="entry name" value="FeoA_core_dom"/>
</dbReference>
<dbReference type="RefSeq" id="WP_377353891.1">
    <property type="nucleotide sequence ID" value="NZ_JBHTLQ010000029.1"/>
</dbReference>
<dbReference type="InterPro" id="IPR007167">
    <property type="entry name" value="Fe-transptr_FeoA-like"/>
</dbReference>
<keyword evidence="4" id="KW-1185">Reference proteome</keyword>
<protein>
    <submittedName>
        <fullName evidence="3">Ferrous iron transport protein A</fullName>
    </submittedName>
</protein>
<reference evidence="4" key="1">
    <citation type="journal article" date="2019" name="Int. J. Syst. Evol. Microbiol.">
        <title>The Global Catalogue of Microorganisms (GCM) 10K type strain sequencing project: providing services to taxonomists for standard genome sequencing and annotation.</title>
        <authorList>
            <consortium name="The Broad Institute Genomics Platform"/>
            <consortium name="The Broad Institute Genome Sequencing Center for Infectious Disease"/>
            <person name="Wu L."/>
            <person name="Ma J."/>
        </authorList>
    </citation>
    <scope>NUCLEOTIDE SEQUENCE [LARGE SCALE GENOMIC DNA]</scope>
    <source>
        <strain evidence="4">CCUG 55074</strain>
    </source>
</reference>
<evidence type="ECO:0000313" key="4">
    <source>
        <dbReference type="Proteomes" id="UP001597216"/>
    </source>
</evidence>
<dbReference type="Gene3D" id="2.30.30.90">
    <property type="match status" value="1"/>
</dbReference>
<feature type="domain" description="Ferrous iron transporter FeoA-like" evidence="2">
    <location>
        <begin position="22"/>
        <end position="105"/>
    </location>
</feature>
<dbReference type="PANTHER" id="PTHR42954">
    <property type="entry name" value="FE(2+) TRANSPORT PROTEIN A"/>
    <property type="match status" value="1"/>
</dbReference>
<proteinExistence type="predicted"/>
<dbReference type="EMBL" id="JBHTLQ010000029">
    <property type="protein sequence ID" value="MFD1191526.1"/>
    <property type="molecule type" value="Genomic_DNA"/>
</dbReference>
<evidence type="ECO:0000313" key="3">
    <source>
        <dbReference type="EMBL" id="MFD1191526.1"/>
    </source>
</evidence>
<evidence type="ECO:0000259" key="2">
    <source>
        <dbReference type="SMART" id="SM00899"/>
    </source>
</evidence>
<comment type="caution">
    <text evidence="3">The sequence shown here is derived from an EMBL/GenBank/DDBJ whole genome shotgun (WGS) entry which is preliminary data.</text>
</comment>
<dbReference type="SUPFAM" id="SSF50037">
    <property type="entry name" value="C-terminal domain of transcriptional repressors"/>
    <property type="match status" value="1"/>
</dbReference>
<name>A0ABW3T3P7_9CAUL</name>
<accession>A0ABW3T3P7</accession>
<sequence>MNNLSIERAALAEAGPVGAAIVRLSEASPGDRGAIIEVRADLAETDHGVDREELQRRLLEFGFVEGARIEVIHEGLFGHDPIAVRLDDMRVALRRRDADEVLFILDKPGV</sequence>
<dbReference type="Proteomes" id="UP001597216">
    <property type="component" value="Unassembled WGS sequence"/>
</dbReference>
<gene>
    <name evidence="3" type="ORF">ACFQ27_13130</name>
</gene>
<evidence type="ECO:0000256" key="1">
    <source>
        <dbReference type="ARBA" id="ARBA00023004"/>
    </source>
</evidence>
<dbReference type="PANTHER" id="PTHR42954:SF2">
    <property type="entry name" value="FE(2+) TRANSPORT PROTEIN A"/>
    <property type="match status" value="1"/>
</dbReference>
<organism evidence="3 4">
    <name type="scientific">Phenylobacterium conjunctum</name>
    <dbReference type="NCBI Taxonomy" id="1298959"/>
    <lineage>
        <taxon>Bacteria</taxon>
        <taxon>Pseudomonadati</taxon>
        <taxon>Pseudomonadota</taxon>
        <taxon>Alphaproteobacteria</taxon>
        <taxon>Caulobacterales</taxon>
        <taxon>Caulobacteraceae</taxon>
        <taxon>Phenylobacterium</taxon>
    </lineage>
</organism>
<dbReference type="Pfam" id="PF04023">
    <property type="entry name" value="FeoA"/>
    <property type="match status" value="1"/>
</dbReference>
<keyword evidence="1" id="KW-0408">Iron</keyword>
<dbReference type="SMART" id="SM00899">
    <property type="entry name" value="FeoA"/>
    <property type="match status" value="1"/>
</dbReference>
<dbReference type="InterPro" id="IPR008988">
    <property type="entry name" value="Transcriptional_repressor_C"/>
</dbReference>
<dbReference type="InterPro" id="IPR052713">
    <property type="entry name" value="FeoA"/>
</dbReference>